<accession>A0AAW0H0L2</accession>
<reference evidence="1 2" key="1">
    <citation type="submission" date="2022-09" db="EMBL/GenBank/DDBJ databases">
        <authorList>
            <person name="Palmer J.M."/>
        </authorList>
    </citation>
    <scope>NUCLEOTIDE SEQUENCE [LARGE SCALE GENOMIC DNA]</scope>
    <source>
        <strain evidence="1 2">DSM 7382</strain>
    </source>
</reference>
<evidence type="ECO:0000313" key="1">
    <source>
        <dbReference type="EMBL" id="KAK7696610.1"/>
    </source>
</evidence>
<evidence type="ECO:0000313" key="2">
    <source>
        <dbReference type="Proteomes" id="UP001385951"/>
    </source>
</evidence>
<dbReference type="Proteomes" id="UP001385951">
    <property type="component" value="Unassembled WGS sequence"/>
</dbReference>
<comment type="caution">
    <text evidence="1">The sequence shown here is derived from an EMBL/GenBank/DDBJ whole genome shotgun (WGS) entry which is preliminary data.</text>
</comment>
<gene>
    <name evidence="1" type="ORF">QCA50_001268</name>
</gene>
<dbReference type="AlphaFoldDB" id="A0AAW0H0L2"/>
<protein>
    <submittedName>
        <fullName evidence="1">Uncharacterized protein</fullName>
    </submittedName>
</protein>
<proteinExistence type="predicted"/>
<organism evidence="1 2">
    <name type="scientific">Cerrena zonata</name>
    <dbReference type="NCBI Taxonomy" id="2478898"/>
    <lineage>
        <taxon>Eukaryota</taxon>
        <taxon>Fungi</taxon>
        <taxon>Dikarya</taxon>
        <taxon>Basidiomycota</taxon>
        <taxon>Agaricomycotina</taxon>
        <taxon>Agaricomycetes</taxon>
        <taxon>Polyporales</taxon>
        <taxon>Cerrenaceae</taxon>
        <taxon>Cerrena</taxon>
    </lineage>
</organism>
<sequence length="132" mass="14819">MLSTQECGIVAKEEESGDEDIRSRTFATPAPALHAPSCSEVCVQDKSNLKPAPVLPRAASEHSYSLEAALYDMNPKLTNIADRLRTKGISEGTDLIEVLGWPEITQNYFLRTEVGISPFQWMMWKVCFEKRK</sequence>
<dbReference type="EMBL" id="JASBNA010000001">
    <property type="protein sequence ID" value="KAK7696610.1"/>
    <property type="molecule type" value="Genomic_DNA"/>
</dbReference>
<keyword evidence="2" id="KW-1185">Reference proteome</keyword>
<name>A0AAW0H0L2_9APHY</name>